<dbReference type="InterPro" id="IPR011990">
    <property type="entry name" value="TPR-like_helical_dom_sf"/>
</dbReference>
<comment type="caution">
    <text evidence="1">The sequence shown here is derived from an EMBL/GenBank/DDBJ whole genome shotgun (WGS) entry which is preliminary data.</text>
</comment>
<dbReference type="EMBL" id="JBBMRA010000002">
    <property type="protein sequence ID" value="MEM5535435.1"/>
    <property type="molecule type" value="Genomic_DNA"/>
</dbReference>
<proteinExistence type="predicted"/>
<dbReference type="Proteomes" id="UP001449225">
    <property type="component" value="Unassembled WGS sequence"/>
</dbReference>
<dbReference type="Gene3D" id="1.25.40.10">
    <property type="entry name" value="Tetratricopeptide repeat domain"/>
    <property type="match status" value="1"/>
</dbReference>
<accession>A0ABU9TNZ2</accession>
<reference evidence="1 2" key="1">
    <citation type="submission" date="2024-03" db="EMBL/GenBank/DDBJ databases">
        <title>Community enrichment and isolation of bacterial strains for fucoidan degradation.</title>
        <authorList>
            <person name="Sichert A."/>
        </authorList>
    </citation>
    <scope>NUCLEOTIDE SEQUENCE [LARGE SCALE GENOMIC DNA]</scope>
    <source>
        <strain evidence="1 2">AS76</strain>
    </source>
</reference>
<gene>
    <name evidence="1" type="ORF">WNY58_03415</name>
</gene>
<protein>
    <submittedName>
        <fullName evidence="1">Tetratricopeptide repeat protein</fullName>
    </submittedName>
</protein>
<evidence type="ECO:0000313" key="2">
    <source>
        <dbReference type="Proteomes" id="UP001449225"/>
    </source>
</evidence>
<name>A0ABU9TNZ2_9GAMM</name>
<organism evidence="1 2">
    <name type="scientific">Neptuniibacter pectenicola</name>
    <dbReference type="NCBI Taxonomy" id="1806669"/>
    <lineage>
        <taxon>Bacteria</taxon>
        <taxon>Pseudomonadati</taxon>
        <taxon>Pseudomonadota</taxon>
        <taxon>Gammaproteobacteria</taxon>
        <taxon>Oceanospirillales</taxon>
        <taxon>Oceanospirillaceae</taxon>
        <taxon>Neptuniibacter</taxon>
    </lineage>
</organism>
<evidence type="ECO:0000313" key="1">
    <source>
        <dbReference type="EMBL" id="MEM5535435.1"/>
    </source>
</evidence>
<dbReference type="RefSeq" id="WP_342853736.1">
    <property type="nucleotide sequence ID" value="NZ_JBBMRA010000002.1"/>
</dbReference>
<keyword evidence="2" id="KW-1185">Reference proteome</keyword>
<sequence>MNAHLFSQVEQLAEALLSAADQDDETLFYQLYEQLSSLCKLHAGKKSDHPLFLETLADFTEDSVDAVALYQRAFLIADSLKENEYKASIQFSLAQRLAELGEMDQAKDALATSEKFASFTDDDELKGEISALAETLN</sequence>